<dbReference type="EMBL" id="GBXM01008508">
    <property type="protein sequence ID" value="JAI00070.1"/>
    <property type="molecule type" value="Transcribed_RNA"/>
</dbReference>
<feature type="transmembrane region" description="Helical" evidence="1">
    <location>
        <begin position="22"/>
        <end position="43"/>
    </location>
</feature>
<keyword evidence="1" id="KW-0812">Transmembrane</keyword>
<sequence length="57" mass="6619">MKIEISIRGAGAHTTKRLYYDIFFLIAFLCCTDICCVFLKLFLLKIFFPAFCFVSLI</sequence>
<protein>
    <submittedName>
        <fullName evidence="2">Uncharacterized protein</fullName>
    </submittedName>
</protein>
<dbReference type="AlphaFoldDB" id="A0A0E9XBP8"/>
<evidence type="ECO:0000313" key="2">
    <source>
        <dbReference type="EMBL" id="JAI00070.1"/>
    </source>
</evidence>
<keyword evidence="1" id="KW-1133">Transmembrane helix</keyword>
<reference evidence="2" key="2">
    <citation type="journal article" date="2015" name="Fish Shellfish Immunol.">
        <title>Early steps in the European eel (Anguilla anguilla)-Vibrio vulnificus interaction in the gills: Role of the RtxA13 toxin.</title>
        <authorList>
            <person name="Callol A."/>
            <person name="Pajuelo D."/>
            <person name="Ebbesson L."/>
            <person name="Teles M."/>
            <person name="MacKenzie S."/>
            <person name="Amaro C."/>
        </authorList>
    </citation>
    <scope>NUCLEOTIDE SEQUENCE</scope>
</reference>
<accession>A0A0E9XBP8</accession>
<name>A0A0E9XBP8_ANGAN</name>
<reference evidence="2" key="1">
    <citation type="submission" date="2014-11" db="EMBL/GenBank/DDBJ databases">
        <authorList>
            <person name="Amaro Gonzalez C."/>
        </authorList>
    </citation>
    <scope>NUCLEOTIDE SEQUENCE</scope>
</reference>
<evidence type="ECO:0000256" key="1">
    <source>
        <dbReference type="SAM" id="Phobius"/>
    </source>
</evidence>
<keyword evidence="1" id="KW-0472">Membrane</keyword>
<proteinExistence type="predicted"/>
<organism evidence="2">
    <name type="scientific">Anguilla anguilla</name>
    <name type="common">European freshwater eel</name>
    <name type="synonym">Muraena anguilla</name>
    <dbReference type="NCBI Taxonomy" id="7936"/>
    <lineage>
        <taxon>Eukaryota</taxon>
        <taxon>Metazoa</taxon>
        <taxon>Chordata</taxon>
        <taxon>Craniata</taxon>
        <taxon>Vertebrata</taxon>
        <taxon>Euteleostomi</taxon>
        <taxon>Actinopterygii</taxon>
        <taxon>Neopterygii</taxon>
        <taxon>Teleostei</taxon>
        <taxon>Anguilliformes</taxon>
        <taxon>Anguillidae</taxon>
        <taxon>Anguilla</taxon>
    </lineage>
</organism>